<organism evidence="7 8">
    <name type="scientific">Massilia violaceinigra</name>
    <dbReference type="NCBI Taxonomy" id="2045208"/>
    <lineage>
        <taxon>Bacteria</taxon>
        <taxon>Pseudomonadati</taxon>
        <taxon>Pseudomonadota</taxon>
        <taxon>Betaproteobacteria</taxon>
        <taxon>Burkholderiales</taxon>
        <taxon>Oxalobacteraceae</taxon>
        <taxon>Telluria group</taxon>
        <taxon>Massilia</taxon>
    </lineage>
</organism>
<dbReference type="GO" id="GO:0030288">
    <property type="term" value="C:outer membrane-bounded periplasmic space"/>
    <property type="evidence" value="ECO:0007669"/>
    <property type="project" value="TreeGrafter"/>
</dbReference>
<keyword evidence="4 6" id="KW-1133">Transmembrane helix</keyword>
<keyword evidence="2" id="KW-0997">Cell inner membrane</keyword>
<dbReference type="OrthoDB" id="8589410at2"/>
<dbReference type="Gene3D" id="2.60.450.10">
    <property type="entry name" value="Lipopolysaccharide (LPS) transport protein A like domain"/>
    <property type="match status" value="1"/>
</dbReference>
<dbReference type="PANTHER" id="PTHR37481">
    <property type="entry name" value="LIPOPOLYSACCHARIDE EXPORT SYSTEM PROTEIN LPTC"/>
    <property type="match status" value="1"/>
</dbReference>
<keyword evidence="3 6" id="KW-0812">Transmembrane</keyword>
<gene>
    <name evidence="7" type="primary">lptC</name>
    <name evidence="7" type="ORF">CR152_04840</name>
</gene>
<dbReference type="GO" id="GO:0017089">
    <property type="term" value="F:glycolipid transfer activity"/>
    <property type="evidence" value="ECO:0007669"/>
    <property type="project" value="TreeGrafter"/>
</dbReference>
<dbReference type="InterPro" id="IPR026265">
    <property type="entry name" value="LptC"/>
</dbReference>
<dbReference type="RefSeq" id="WP_099873908.1">
    <property type="nucleotide sequence ID" value="NZ_CP024608.1"/>
</dbReference>
<evidence type="ECO:0000256" key="6">
    <source>
        <dbReference type="SAM" id="Phobius"/>
    </source>
</evidence>
<accession>A0A2D2DFZ6</accession>
<sequence>MHKRTAHRWRLTATMVVGTFFAFGTFWLVQLAQNSDTSVDPNSFKNEPDYIVEQFSFVRMTPEGKPRYLVSGAKLTHRPIDDSSDVDLPVLQGVAPGQPVTTITSQRARIRHAQNQADLIGNVNVVRPESPTNRGMQLKTEALTVFTDEDRMTADQPVQVTLGTATITGTGMEANNATRELKFASRGQIIYPPKAARAAPPITGKPQ</sequence>
<dbReference type="PANTHER" id="PTHR37481:SF1">
    <property type="entry name" value="LIPOPOLYSACCHARIDE EXPORT SYSTEM PROTEIN LPTC"/>
    <property type="match status" value="1"/>
</dbReference>
<dbReference type="GO" id="GO:0015221">
    <property type="term" value="F:lipopolysaccharide transmembrane transporter activity"/>
    <property type="evidence" value="ECO:0007669"/>
    <property type="project" value="InterPro"/>
</dbReference>
<evidence type="ECO:0000313" key="8">
    <source>
        <dbReference type="Proteomes" id="UP000229897"/>
    </source>
</evidence>
<dbReference type="GO" id="GO:0005886">
    <property type="term" value="C:plasma membrane"/>
    <property type="evidence" value="ECO:0007669"/>
    <property type="project" value="InterPro"/>
</dbReference>
<evidence type="ECO:0000313" key="7">
    <source>
        <dbReference type="EMBL" id="ATQ73918.1"/>
    </source>
</evidence>
<dbReference type="NCBIfam" id="TIGR04409">
    <property type="entry name" value="LptC_YrbK"/>
    <property type="match status" value="1"/>
</dbReference>
<dbReference type="InterPro" id="IPR052363">
    <property type="entry name" value="LPS_export_LptC"/>
</dbReference>
<dbReference type="Proteomes" id="UP000229897">
    <property type="component" value="Chromosome"/>
</dbReference>
<feature type="transmembrane region" description="Helical" evidence="6">
    <location>
        <begin position="12"/>
        <end position="29"/>
    </location>
</feature>
<protein>
    <submittedName>
        <fullName evidence="7">LPS export ABC transporter periplasmic protein LptC</fullName>
    </submittedName>
</protein>
<evidence type="ECO:0000256" key="4">
    <source>
        <dbReference type="ARBA" id="ARBA00022989"/>
    </source>
</evidence>
<dbReference type="KEGG" id="mass:CR152_04840"/>
<keyword evidence="1" id="KW-1003">Cell membrane</keyword>
<reference evidence="7" key="1">
    <citation type="submission" date="2017-10" db="EMBL/GenBank/DDBJ databases">
        <title>Massilia psychrophilum sp. nov., a novel purple-pigmented bacterium isolated from Tianshan glacier, Xinjiang Municipality, China.</title>
        <authorList>
            <person name="Wang H."/>
        </authorList>
    </citation>
    <scope>NUCLEOTIDE SEQUENCE [LARGE SCALE GENOMIC DNA]</scope>
    <source>
        <strain evidence="7">B2</strain>
    </source>
</reference>
<name>A0A2D2DFZ6_9BURK</name>
<dbReference type="AlphaFoldDB" id="A0A2D2DFZ6"/>
<dbReference type="InterPro" id="IPR010664">
    <property type="entry name" value="LipoPS_assembly_LptC-rel"/>
</dbReference>
<keyword evidence="5 6" id="KW-0472">Membrane</keyword>
<evidence type="ECO:0000256" key="5">
    <source>
        <dbReference type="ARBA" id="ARBA00023136"/>
    </source>
</evidence>
<keyword evidence="8" id="KW-1185">Reference proteome</keyword>
<evidence type="ECO:0000256" key="3">
    <source>
        <dbReference type="ARBA" id="ARBA00022692"/>
    </source>
</evidence>
<proteinExistence type="predicted"/>
<dbReference type="Pfam" id="PF06835">
    <property type="entry name" value="LptC"/>
    <property type="match status" value="1"/>
</dbReference>
<evidence type="ECO:0000256" key="2">
    <source>
        <dbReference type="ARBA" id="ARBA00022519"/>
    </source>
</evidence>
<evidence type="ECO:0000256" key="1">
    <source>
        <dbReference type="ARBA" id="ARBA00022475"/>
    </source>
</evidence>
<dbReference type="EMBL" id="CP024608">
    <property type="protein sequence ID" value="ATQ73918.1"/>
    <property type="molecule type" value="Genomic_DNA"/>
</dbReference>